<accession>A0A7I7X4W3</accession>
<organism evidence="1 2">
    <name type="scientific">Mycolicibacter hiberniae</name>
    <dbReference type="NCBI Taxonomy" id="29314"/>
    <lineage>
        <taxon>Bacteria</taxon>
        <taxon>Bacillati</taxon>
        <taxon>Actinomycetota</taxon>
        <taxon>Actinomycetes</taxon>
        <taxon>Mycobacteriales</taxon>
        <taxon>Mycobacteriaceae</taxon>
        <taxon>Mycolicibacter</taxon>
    </lineage>
</organism>
<proteinExistence type="predicted"/>
<dbReference type="KEGG" id="mhib:MHIB_23250"/>
<reference evidence="1 2" key="1">
    <citation type="journal article" date="2019" name="Emerg. Microbes Infect.">
        <title>Comprehensive subspecies identification of 175 nontuberculous mycobacteria species based on 7547 genomic profiles.</title>
        <authorList>
            <person name="Matsumoto Y."/>
            <person name="Kinjo T."/>
            <person name="Motooka D."/>
            <person name="Nabeya D."/>
            <person name="Jung N."/>
            <person name="Uechi K."/>
            <person name="Horii T."/>
            <person name="Iida T."/>
            <person name="Fujita J."/>
            <person name="Nakamura S."/>
        </authorList>
    </citation>
    <scope>NUCLEOTIDE SEQUENCE [LARGE SCALE GENOMIC DNA]</scope>
    <source>
        <strain evidence="1 2">JCM 13571</strain>
    </source>
</reference>
<dbReference type="EMBL" id="AP022609">
    <property type="protein sequence ID" value="BBZ23907.1"/>
    <property type="molecule type" value="Genomic_DNA"/>
</dbReference>
<evidence type="ECO:0000313" key="2">
    <source>
        <dbReference type="Proteomes" id="UP000467260"/>
    </source>
</evidence>
<dbReference type="OrthoDB" id="4413376at2"/>
<keyword evidence="2" id="KW-1185">Reference proteome</keyword>
<dbReference type="Proteomes" id="UP000467260">
    <property type="component" value="Chromosome"/>
</dbReference>
<evidence type="ECO:0000313" key="1">
    <source>
        <dbReference type="EMBL" id="BBZ23907.1"/>
    </source>
</evidence>
<sequence length="122" mass="13911">MSLLDRGGQYEPVTVYPEVLTEDIDGNPRTSPDPDGIPTTARFQVMNQTGTSARRSEEDNEGFESEEVYSMRFPRSFDRAHGLLGLQSQIDWHGDRWSVFGYGNRFNGSPRTARFVYTIKRS</sequence>
<gene>
    <name evidence="1" type="ORF">MHIB_23250</name>
</gene>
<name>A0A7I7X4W3_9MYCO</name>
<protein>
    <submittedName>
        <fullName evidence="1">Uncharacterized protein</fullName>
    </submittedName>
</protein>
<dbReference type="AlphaFoldDB" id="A0A7I7X4W3"/>